<name>A0A167UZB6_9AGAM</name>
<dbReference type="Gene3D" id="1.20.1280.50">
    <property type="match status" value="1"/>
</dbReference>
<protein>
    <submittedName>
        <fullName evidence="1">Uncharacterized protein</fullName>
    </submittedName>
</protein>
<evidence type="ECO:0000313" key="2">
    <source>
        <dbReference type="Proteomes" id="UP000076532"/>
    </source>
</evidence>
<sequence>MRAYESHESLKRGIGAPLSLRGVQSDVGGHGGGELASTRLEVPLAGVRTNRGFAPVCRSAVDLTGWQREVNIALVKDRMLTCMFTGKFSFAITPSRNSMGSNNHLAPIIFFISQNICCARIHCQVKHDMDPSASSFDINRPGYAGSLRIFRTITNRPLSDLERRIVRPFIERAQQKLAQCLNPPASLRAALDMQAMSQVALRLQEYISHHQALISPLRQFPPEVLSEIFLHLTPSYNSDVESDDLPMFLGGICSYWRQVALSTPRLWSTIDVNIKKGTEQPRCELIKLLTARSGACPLDVRYLHDGEWTQDAQCCLQEILRSSSRWHTVSLGLPSIAYGLLSTIKHNLPELRSIIVEPTTMDDGVALPLCDAFAAAPRLSEMTTLSTDMIFTAPWAALERYKVGWVEDGRYMQWLGQCTRLVEVDIYFRNGAFPDVTVPAHLPCLEILSLSGAPLGLLNSLTTPVLERIEFIGYDHMDTRVHPSDLASLVARSNCQISELVFKGTLDISDVDLLTCIGILPALHTLIVHTDVEQPSPLTNSFMKALTLPTDVGSNGSADPLALQLSILEFAGSLAEDCDEELLLLMLISRPRIYALDVKDIELDETSIAALEQYYAEGGLRYYNSNF</sequence>
<evidence type="ECO:0000313" key="1">
    <source>
        <dbReference type="EMBL" id="KZP04470.1"/>
    </source>
</evidence>
<dbReference type="AlphaFoldDB" id="A0A167UZB6"/>
<proteinExistence type="predicted"/>
<keyword evidence="2" id="KW-1185">Reference proteome</keyword>
<organism evidence="1 2">
    <name type="scientific">Athelia psychrophila</name>
    <dbReference type="NCBI Taxonomy" id="1759441"/>
    <lineage>
        <taxon>Eukaryota</taxon>
        <taxon>Fungi</taxon>
        <taxon>Dikarya</taxon>
        <taxon>Basidiomycota</taxon>
        <taxon>Agaricomycotina</taxon>
        <taxon>Agaricomycetes</taxon>
        <taxon>Agaricomycetidae</taxon>
        <taxon>Atheliales</taxon>
        <taxon>Atheliaceae</taxon>
        <taxon>Athelia</taxon>
    </lineage>
</organism>
<dbReference type="EMBL" id="KV417920">
    <property type="protein sequence ID" value="KZP04470.1"/>
    <property type="molecule type" value="Genomic_DNA"/>
</dbReference>
<gene>
    <name evidence="1" type="ORF">FIBSPDRAFT_940975</name>
</gene>
<dbReference type="STRING" id="436010.A0A167UZB6"/>
<accession>A0A167UZB6</accession>
<reference evidence="1 2" key="1">
    <citation type="journal article" date="2016" name="Mol. Biol. Evol.">
        <title>Comparative Genomics of Early-Diverging Mushroom-Forming Fungi Provides Insights into the Origins of Lignocellulose Decay Capabilities.</title>
        <authorList>
            <person name="Nagy L.G."/>
            <person name="Riley R."/>
            <person name="Tritt A."/>
            <person name="Adam C."/>
            <person name="Daum C."/>
            <person name="Floudas D."/>
            <person name="Sun H."/>
            <person name="Yadav J.S."/>
            <person name="Pangilinan J."/>
            <person name="Larsson K.H."/>
            <person name="Matsuura K."/>
            <person name="Barry K."/>
            <person name="Labutti K."/>
            <person name="Kuo R."/>
            <person name="Ohm R.A."/>
            <person name="Bhattacharya S.S."/>
            <person name="Shirouzu T."/>
            <person name="Yoshinaga Y."/>
            <person name="Martin F.M."/>
            <person name="Grigoriev I.V."/>
            <person name="Hibbett D.S."/>
        </authorList>
    </citation>
    <scope>NUCLEOTIDE SEQUENCE [LARGE SCALE GENOMIC DNA]</scope>
    <source>
        <strain evidence="1 2">CBS 109695</strain>
    </source>
</reference>
<dbReference type="OrthoDB" id="3365698at2759"/>
<dbReference type="Proteomes" id="UP000076532">
    <property type="component" value="Unassembled WGS sequence"/>
</dbReference>